<reference evidence="1 2" key="2">
    <citation type="journal article" date="2020" name="Int. J. Syst. Evol. Microbiol.">
        <title>Description and complete genome sequences of Bradyrhizobium symbiodeficiens sp. nov., a non-symbiotic bacterium associated with legumes native to Canada.</title>
        <authorList>
            <person name="Bromfield E.S.P."/>
            <person name="Cloutier S."/>
            <person name="Nguyen H.D.T."/>
        </authorList>
    </citation>
    <scope>NUCLEOTIDE SEQUENCE [LARGE SCALE GENOMIC DNA]</scope>
    <source>
        <strain evidence="1 2">65S1MB</strain>
    </source>
</reference>
<evidence type="ECO:0000313" key="2">
    <source>
        <dbReference type="Proteomes" id="UP000319298"/>
    </source>
</evidence>
<organism evidence="1 2">
    <name type="scientific">Bradyrhizobium symbiodeficiens</name>
    <dbReference type="NCBI Taxonomy" id="1404367"/>
    <lineage>
        <taxon>Bacteria</taxon>
        <taxon>Pseudomonadati</taxon>
        <taxon>Pseudomonadota</taxon>
        <taxon>Alphaproteobacteria</taxon>
        <taxon>Hyphomicrobiales</taxon>
        <taxon>Nitrobacteraceae</taxon>
        <taxon>Bradyrhizobium</taxon>
    </lineage>
</organism>
<reference evidence="2" key="1">
    <citation type="submission" date="2019-06" db="EMBL/GenBank/DDBJ databases">
        <title>Whole-Genome Sequence of Bradyrhizobium sp. 3 Strain 65S1MB.</title>
        <authorList>
            <person name="Bromfield E.S.P."/>
            <person name="Cloutier S."/>
            <person name="Nguyen H.D.T."/>
        </authorList>
    </citation>
    <scope>NUCLEOTIDE SEQUENCE [LARGE SCALE GENOMIC DNA]</scope>
    <source>
        <strain evidence="2">65S1MB</strain>
    </source>
</reference>
<dbReference type="RefSeq" id="WP_140478530.1">
    <property type="nucleotide sequence ID" value="NZ_CP041090.2"/>
</dbReference>
<gene>
    <name evidence="1" type="ORF">FJN17_06355</name>
</gene>
<name>A0ABX5W1R8_9BRAD</name>
<proteinExistence type="predicted"/>
<dbReference type="Proteomes" id="UP000319298">
    <property type="component" value="Chromosome"/>
</dbReference>
<accession>A0ABX5W1R8</accession>
<dbReference type="EMBL" id="CP041090">
    <property type="protein sequence ID" value="QDF37222.1"/>
    <property type="molecule type" value="Genomic_DNA"/>
</dbReference>
<evidence type="ECO:0000313" key="1">
    <source>
        <dbReference type="EMBL" id="QDF37222.1"/>
    </source>
</evidence>
<keyword evidence="2" id="KW-1185">Reference proteome</keyword>
<protein>
    <submittedName>
        <fullName evidence="1">Uncharacterized protein</fullName>
    </submittedName>
</protein>
<sequence length="66" mass="7189">MSSIATLLPLAGTHLMLTHLEPMEMVGFVRALGNSYRLAASEPGSSVIHGRFILDFFRTIVACLAR</sequence>